<evidence type="ECO:0000256" key="5">
    <source>
        <dbReference type="ARBA" id="ARBA00022862"/>
    </source>
</evidence>
<evidence type="ECO:0000256" key="7">
    <source>
        <dbReference type="ARBA" id="ARBA00023157"/>
    </source>
</evidence>
<dbReference type="InterPro" id="IPR050924">
    <property type="entry name" value="Peroxiredoxin_BCP/PrxQ"/>
</dbReference>
<gene>
    <name evidence="14" type="ORF">H6G72_23080</name>
</gene>
<protein>
    <recommendedName>
        <fullName evidence="3">thioredoxin-dependent peroxiredoxin</fullName>
        <ecNumber evidence="3">1.11.1.24</ecNumber>
    </recommendedName>
    <alternativeName>
        <fullName evidence="11">Bacterioferritin comigratory protein</fullName>
    </alternativeName>
    <alternativeName>
        <fullName evidence="9">Thioredoxin peroxidase</fullName>
    </alternativeName>
</protein>
<evidence type="ECO:0000256" key="9">
    <source>
        <dbReference type="ARBA" id="ARBA00032824"/>
    </source>
</evidence>
<dbReference type="SUPFAM" id="SSF52833">
    <property type="entry name" value="Thioredoxin-like"/>
    <property type="match status" value="1"/>
</dbReference>
<comment type="function">
    <text evidence="1">Thiol-specific peroxidase that catalyzes the reduction of hydrogen peroxide and organic hydroperoxides to water and alcohols, respectively. Plays a role in cell protection against oxidative stress by detoxifying peroxides and as sensor of hydrogen peroxide-mediated signaling events.</text>
</comment>
<dbReference type="PIRSF" id="PIRSF000239">
    <property type="entry name" value="AHPC"/>
    <property type="match status" value="1"/>
</dbReference>
<dbReference type="PANTHER" id="PTHR42801">
    <property type="entry name" value="THIOREDOXIN-DEPENDENT PEROXIDE REDUCTASE"/>
    <property type="match status" value="1"/>
</dbReference>
<dbReference type="RefSeq" id="WP_054470018.1">
    <property type="nucleotide sequence ID" value="NZ_JACJSK010000043.1"/>
</dbReference>
<dbReference type="InterPro" id="IPR000866">
    <property type="entry name" value="AhpC/TSA"/>
</dbReference>
<feature type="domain" description="Thioredoxin" evidence="13">
    <location>
        <begin position="3"/>
        <end position="152"/>
    </location>
</feature>
<accession>A0ABR8EJF4</accession>
<evidence type="ECO:0000313" key="15">
    <source>
        <dbReference type="Proteomes" id="UP000641954"/>
    </source>
</evidence>
<keyword evidence="7" id="KW-1015">Disulfide bond</keyword>
<keyword evidence="6" id="KW-0560">Oxidoreductase</keyword>
<keyword evidence="8" id="KW-0676">Redox-active center</keyword>
<organism evidence="14 15">
    <name type="scientific">Planktothricoides raciborskii FACHB-1370</name>
    <dbReference type="NCBI Taxonomy" id="2949576"/>
    <lineage>
        <taxon>Bacteria</taxon>
        <taxon>Bacillati</taxon>
        <taxon>Cyanobacteriota</taxon>
        <taxon>Cyanophyceae</taxon>
        <taxon>Oscillatoriophycideae</taxon>
        <taxon>Oscillatoriales</taxon>
        <taxon>Oscillatoriaceae</taxon>
        <taxon>Planktothricoides</taxon>
    </lineage>
</organism>
<evidence type="ECO:0000256" key="3">
    <source>
        <dbReference type="ARBA" id="ARBA00013017"/>
    </source>
</evidence>
<evidence type="ECO:0000256" key="11">
    <source>
        <dbReference type="ARBA" id="ARBA00041373"/>
    </source>
</evidence>
<evidence type="ECO:0000256" key="8">
    <source>
        <dbReference type="ARBA" id="ARBA00023284"/>
    </source>
</evidence>
<evidence type="ECO:0000313" key="14">
    <source>
        <dbReference type="EMBL" id="MBD2546665.1"/>
    </source>
</evidence>
<proteinExistence type="inferred from homology"/>
<evidence type="ECO:0000259" key="13">
    <source>
        <dbReference type="PROSITE" id="PS51352"/>
    </source>
</evidence>
<evidence type="ECO:0000256" key="10">
    <source>
        <dbReference type="ARBA" id="ARBA00038489"/>
    </source>
</evidence>
<dbReference type="InterPro" id="IPR013766">
    <property type="entry name" value="Thioredoxin_domain"/>
</dbReference>
<evidence type="ECO:0000256" key="6">
    <source>
        <dbReference type="ARBA" id="ARBA00023002"/>
    </source>
</evidence>
<evidence type="ECO:0000256" key="12">
    <source>
        <dbReference type="ARBA" id="ARBA00049091"/>
    </source>
</evidence>
<evidence type="ECO:0000256" key="2">
    <source>
        <dbReference type="ARBA" id="ARBA00011245"/>
    </source>
</evidence>
<dbReference type="InterPro" id="IPR024706">
    <property type="entry name" value="Peroxiredoxin_AhpC-typ"/>
</dbReference>
<sequence length="153" mass="17024">MAIKVGDKAPDFTLNSATGEKVSLKDFYGKKSVVLYFYPKDDTPGCTAESCAFRDSYEVFKEAGAEVIGVSGDSQQSHQQFARKYNLPFILLSDSDNKLRQLYGVPATLFILPGRVTYVIDKQGVVRHIFDSMMNFQGHVEEALKTLKVIQAS</sequence>
<reference evidence="14 15" key="1">
    <citation type="journal article" date="2020" name="ISME J.">
        <title>Comparative genomics reveals insights into cyanobacterial evolution and habitat adaptation.</title>
        <authorList>
            <person name="Chen M.Y."/>
            <person name="Teng W.K."/>
            <person name="Zhao L."/>
            <person name="Hu C.X."/>
            <person name="Zhou Y.K."/>
            <person name="Han B.P."/>
            <person name="Song L.R."/>
            <person name="Shu W.S."/>
        </authorList>
    </citation>
    <scope>NUCLEOTIDE SEQUENCE [LARGE SCALE GENOMIC DNA]</scope>
    <source>
        <strain evidence="14 15">FACHB-1370</strain>
    </source>
</reference>
<dbReference type="PANTHER" id="PTHR42801:SF4">
    <property type="entry name" value="AHPC_TSA FAMILY PROTEIN"/>
    <property type="match status" value="1"/>
</dbReference>
<evidence type="ECO:0000256" key="1">
    <source>
        <dbReference type="ARBA" id="ARBA00003330"/>
    </source>
</evidence>
<dbReference type="Gene3D" id="3.40.30.10">
    <property type="entry name" value="Glutaredoxin"/>
    <property type="match status" value="1"/>
</dbReference>
<dbReference type="InterPro" id="IPR036249">
    <property type="entry name" value="Thioredoxin-like_sf"/>
</dbReference>
<name>A0ABR8EJF4_9CYAN</name>
<comment type="similarity">
    <text evidence="10">Belongs to the peroxiredoxin family. BCP/PrxQ subfamily.</text>
</comment>
<dbReference type="Proteomes" id="UP000641954">
    <property type="component" value="Unassembled WGS sequence"/>
</dbReference>
<keyword evidence="4" id="KW-0575">Peroxidase</keyword>
<comment type="catalytic activity">
    <reaction evidence="12">
        <text>a hydroperoxide + [thioredoxin]-dithiol = an alcohol + [thioredoxin]-disulfide + H2O</text>
        <dbReference type="Rhea" id="RHEA:62620"/>
        <dbReference type="Rhea" id="RHEA-COMP:10698"/>
        <dbReference type="Rhea" id="RHEA-COMP:10700"/>
        <dbReference type="ChEBI" id="CHEBI:15377"/>
        <dbReference type="ChEBI" id="CHEBI:29950"/>
        <dbReference type="ChEBI" id="CHEBI:30879"/>
        <dbReference type="ChEBI" id="CHEBI:35924"/>
        <dbReference type="ChEBI" id="CHEBI:50058"/>
        <dbReference type="EC" id="1.11.1.24"/>
    </reaction>
</comment>
<dbReference type="PROSITE" id="PS51352">
    <property type="entry name" value="THIOREDOXIN_2"/>
    <property type="match status" value="1"/>
</dbReference>
<keyword evidence="5" id="KW-0049">Antioxidant</keyword>
<dbReference type="CDD" id="cd03017">
    <property type="entry name" value="PRX_BCP"/>
    <property type="match status" value="1"/>
</dbReference>
<evidence type="ECO:0000256" key="4">
    <source>
        <dbReference type="ARBA" id="ARBA00022559"/>
    </source>
</evidence>
<dbReference type="EC" id="1.11.1.24" evidence="3"/>
<keyword evidence="15" id="KW-1185">Reference proteome</keyword>
<dbReference type="EMBL" id="JACJSK010000043">
    <property type="protein sequence ID" value="MBD2546665.1"/>
    <property type="molecule type" value="Genomic_DNA"/>
</dbReference>
<dbReference type="Pfam" id="PF00578">
    <property type="entry name" value="AhpC-TSA"/>
    <property type="match status" value="1"/>
</dbReference>
<comment type="caution">
    <text evidence="14">The sequence shown here is derived from an EMBL/GenBank/DDBJ whole genome shotgun (WGS) entry which is preliminary data.</text>
</comment>
<comment type="subunit">
    <text evidence="2">Monomer.</text>
</comment>